<reference evidence="1" key="1">
    <citation type="journal article" date="2015" name="Nature">
        <title>Complex archaea that bridge the gap between prokaryotes and eukaryotes.</title>
        <authorList>
            <person name="Spang A."/>
            <person name="Saw J.H."/>
            <person name="Jorgensen S.L."/>
            <person name="Zaremba-Niedzwiedzka K."/>
            <person name="Martijn J."/>
            <person name="Lind A.E."/>
            <person name="van Eijk R."/>
            <person name="Schleper C."/>
            <person name="Guy L."/>
            <person name="Ettema T.J."/>
        </authorList>
    </citation>
    <scope>NUCLEOTIDE SEQUENCE</scope>
</reference>
<sequence length="59" mass="7014">MKQVFFSDDEIMLIRDFQEAVKELVELSPERTVEDVHKSKIHKILYKITGYDPWEDGES</sequence>
<comment type="caution">
    <text evidence="1">The sequence shown here is derived from an EMBL/GenBank/DDBJ whole genome shotgun (WGS) entry which is preliminary data.</text>
</comment>
<name>A0A0F9FJ59_9ZZZZ</name>
<proteinExistence type="predicted"/>
<gene>
    <name evidence="1" type="ORF">LCGC14_1944960</name>
</gene>
<evidence type="ECO:0000313" key="1">
    <source>
        <dbReference type="EMBL" id="KKL86414.1"/>
    </source>
</evidence>
<protein>
    <submittedName>
        <fullName evidence="1">Uncharacterized protein</fullName>
    </submittedName>
</protein>
<dbReference type="EMBL" id="LAZR01021123">
    <property type="protein sequence ID" value="KKL86414.1"/>
    <property type="molecule type" value="Genomic_DNA"/>
</dbReference>
<organism evidence="1">
    <name type="scientific">marine sediment metagenome</name>
    <dbReference type="NCBI Taxonomy" id="412755"/>
    <lineage>
        <taxon>unclassified sequences</taxon>
        <taxon>metagenomes</taxon>
        <taxon>ecological metagenomes</taxon>
    </lineage>
</organism>
<dbReference type="AlphaFoldDB" id="A0A0F9FJ59"/>
<accession>A0A0F9FJ59</accession>